<evidence type="ECO:0000256" key="1">
    <source>
        <dbReference type="SAM" id="Coils"/>
    </source>
</evidence>
<feature type="compositionally biased region" description="Basic and acidic residues" evidence="2">
    <location>
        <begin position="1067"/>
        <end position="1082"/>
    </location>
</feature>
<feature type="compositionally biased region" description="Low complexity" evidence="2">
    <location>
        <begin position="260"/>
        <end position="272"/>
    </location>
</feature>
<reference evidence="4 5" key="1">
    <citation type="journal article" date="2018" name="Elife">
        <title>Functional genomics of lipid metabolism in the oleaginous yeast Rhodosporidium toruloides.</title>
        <authorList>
            <person name="Coradetti S.T."/>
            <person name="Pinel D."/>
            <person name="Geiselman G."/>
            <person name="Ito M."/>
            <person name="Mondo S."/>
            <person name="Reilly M.C."/>
            <person name="Cheng Y.F."/>
            <person name="Bauer S."/>
            <person name="Grigoriev I."/>
            <person name="Gladden J.M."/>
            <person name="Simmons B.A."/>
            <person name="Brem R."/>
            <person name="Arkin A.P."/>
            <person name="Skerker J.M."/>
        </authorList>
    </citation>
    <scope>NUCLEOTIDE SEQUENCE [LARGE SCALE GENOMIC DNA]</scope>
    <source>
        <strain evidence="4 5">NBRC 0880</strain>
    </source>
</reference>
<sequence length="1144" mass="129628">MAPHPGDDSQTQSSTLEPFPPLSSSQRNLINHTLALLAHDAHTWADLTHAQGVLQRDGHASADEIARLYEVWLRMVWVEGTTWHDKWDAVQRQWAEAEGVNGTNAATPVANRRNHRRRPSDNLDLLRRKLDAVELDTPQQPSSAPRPLPPRTRPKSTPPRQLLVRPAQQAGGYSSSDDQFVGVPTPPTARATRLALPPRTERVPLSTTDDDAPGQTTRRRRLSSTTPHQVLTSTPRPSARPPSPPSPEPTPLHSRSDAHPLLNRRLSALRPRSPSPSPSPRPPSSSSSMLISSALSPPEALSLALSFDRLRLLMPLFAHWSARVRFVREREGELGRRREGWLRRCGWEQWVGRFKRIREGREKAEEWRNERDERRLSKAGRRRALGGAFAMWREKWITRVETRQAAEREEARREKEAALREARDAVLSLRYRGLAVRSLREWRIRCATKRVEKVVGAGLARRAVEKWVRRVGEVKHRAEVMEEIADEKWAESEEGRKREKWGWWVRRTALRVKEAELVGAKEDALRREGWEWWREMKQRRDHVCHLEQVASAHDARHLALQSLSTWRNRTARLAFLSSLASTHAHTLLTRRASSQLTHWRLSLRLRLALRIRADSLLSTSLSHWLDAYEHVQIELEGRADALIATRDARVGGVALEVWRSAVAHRRKLQRAAETYARLRSVARGLEKWKRRWEEERVREKKAEVVRDFFVTRRAWRRSTGGGNGRRRRSTTGSFSYGNDDETASSSRSYSASKLSAFSPLQWSSGSLLSSCAGRKRSKRETGGITSSSAMASDDGHSRRSRRKNGSCARPRSEPSSSKNSATAFFTPGCPHLDAPPRYANGSSASTPRDEARRSKLPSTAGANALSNAPKSRSSDAELSGKDKRHGSDGRAGQRPLRRSSTTIAFSPRMLFRLGKHGRRPQTLRGGLSRRTRALSSAEPFRSGRSRRARRRLCGRTAVACVSDLHQLPPHLRSPRQFAPLRLELPQIPHRHSPARLPVPLGPHRLRLHRRLRRAIVPRLRLTRGLSALRHLPHPPSPSARRHLRRLPLHPQHLAAASQPRSPSTSHPRRDNPTRRSENDDVRSSAFLARAQHRRVVRRCLRVACRASTTIRTRKTRRVLAGKASRPGARAARTCEDGTRLCGLG</sequence>
<dbReference type="AlphaFoldDB" id="A0A2T0A0A9"/>
<dbReference type="Pfam" id="PF08457">
    <property type="entry name" value="Sfi1"/>
    <property type="match status" value="1"/>
</dbReference>
<name>A0A2T0A0A9_RHOTO</name>
<feature type="domain" description="Sfi1 spindle body" evidence="3">
    <location>
        <begin position="592"/>
        <end position="730"/>
    </location>
</feature>
<feature type="coiled-coil region" evidence="1">
    <location>
        <begin position="401"/>
        <end position="428"/>
    </location>
</feature>
<organism evidence="4 5">
    <name type="scientific">Rhodotorula toruloides</name>
    <name type="common">Yeast</name>
    <name type="synonym">Rhodosporidium toruloides</name>
    <dbReference type="NCBI Taxonomy" id="5286"/>
    <lineage>
        <taxon>Eukaryota</taxon>
        <taxon>Fungi</taxon>
        <taxon>Dikarya</taxon>
        <taxon>Basidiomycota</taxon>
        <taxon>Pucciniomycotina</taxon>
        <taxon>Microbotryomycetes</taxon>
        <taxon>Sporidiobolales</taxon>
        <taxon>Sporidiobolaceae</taxon>
        <taxon>Rhodotorula</taxon>
    </lineage>
</organism>
<feature type="compositionally biased region" description="Polar residues" evidence="2">
    <location>
        <begin position="8"/>
        <end position="24"/>
    </location>
</feature>
<evidence type="ECO:0000313" key="5">
    <source>
        <dbReference type="Proteomes" id="UP000239560"/>
    </source>
</evidence>
<feature type="compositionally biased region" description="Pro residues" evidence="2">
    <location>
        <begin position="273"/>
        <end position="283"/>
    </location>
</feature>
<dbReference type="InterPro" id="IPR013665">
    <property type="entry name" value="Sfi1_dom"/>
</dbReference>
<feature type="region of interest" description="Disordered" evidence="2">
    <location>
        <begin position="1052"/>
        <end position="1085"/>
    </location>
</feature>
<feature type="compositionally biased region" description="Basic and acidic residues" evidence="2">
    <location>
        <begin position="872"/>
        <end position="888"/>
    </location>
</feature>
<comment type="caution">
    <text evidence="4">The sequence shown here is derived from an EMBL/GenBank/DDBJ whole genome shotgun (WGS) entry which is preliminary data.</text>
</comment>
<accession>A0A2T0A0A9</accession>
<evidence type="ECO:0000313" key="4">
    <source>
        <dbReference type="EMBL" id="PRQ71413.1"/>
    </source>
</evidence>
<feature type="region of interest" description="Disordered" evidence="2">
    <location>
        <begin position="717"/>
        <end position="746"/>
    </location>
</feature>
<evidence type="ECO:0000259" key="3">
    <source>
        <dbReference type="Pfam" id="PF08457"/>
    </source>
</evidence>
<proteinExistence type="predicted"/>
<feature type="compositionally biased region" description="Basic and acidic residues" evidence="2">
    <location>
        <begin position="119"/>
        <end position="132"/>
    </location>
</feature>
<evidence type="ECO:0000256" key="2">
    <source>
        <dbReference type="SAM" id="MobiDB-lite"/>
    </source>
</evidence>
<feature type="region of interest" description="Disordered" evidence="2">
    <location>
        <begin position="769"/>
        <end position="948"/>
    </location>
</feature>
<feature type="compositionally biased region" description="Pro residues" evidence="2">
    <location>
        <begin position="238"/>
        <end position="250"/>
    </location>
</feature>
<feature type="compositionally biased region" description="Basic residues" evidence="2">
    <location>
        <begin position="913"/>
        <end position="932"/>
    </location>
</feature>
<feature type="compositionally biased region" description="Polar residues" evidence="2">
    <location>
        <begin position="856"/>
        <end position="871"/>
    </location>
</feature>
<feature type="region of interest" description="Disordered" evidence="2">
    <location>
        <begin position="99"/>
        <end position="291"/>
    </location>
</feature>
<feature type="region of interest" description="Disordered" evidence="2">
    <location>
        <begin position="1"/>
        <end position="24"/>
    </location>
</feature>
<keyword evidence="1" id="KW-0175">Coiled coil</keyword>
<dbReference type="Proteomes" id="UP000239560">
    <property type="component" value="Unassembled WGS sequence"/>
</dbReference>
<feature type="compositionally biased region" description="Polar residues" evidence="2">
    <location>
        <begin position="813"/>
        <end position="823"/>
    </location>
</feature>
<dbReference type="EMBL" id="LCTV02000012">
    <property type="protein sequence ID" value="PRQ71413.1"/>
    <property type="molecule type" value="Genomic_DNA"/>
</dbReference>
<protein>
    <recommendedName>
        <fullName evidence="3">Sfi1 spindle body domain-containing protein</fullName>
    </recommendedName>
</protein>
<dbReference type="OrthoDB" id="2534627at2759"/>
<gene>
    <name evidence="4" type="ORF">AAT19DRAFT_10271</name>
</gene>